<gene>
    <name evidence="2" type="ORF">PR001_g23674</name>
    <name evidence="3" type="ORF">PR003_g19040</name>
</gene>
<evidence type="ECO:0008006" key="6">
    <source>
        <dbReference type="Google" id="ProtNLM"/>
    </source>
</evidence>
<reference evidence="2 4" key="1">
    <citation type="submission" date="2018-09" db="EMBL/GenBank/DDBJ databases">
        <title>Genomic investigation of the strawberry pathogen Phytophthora fragariae indicates pathogenicity is determined by transcriptional variation in three key races.</title>
        <authorList>
            <person name="Adams T.M."/>
            <person name="Armitage A.D."/>
            <person name="Sobczyk M.K."/>
            <person name="Bates H.J."/>
            <person name="Dunwell J.M."/>
            <person name="Nellist C.F."/>
            <person name="Harrison R.J."/>
        </authorList>
    </citation>
    <scope>NUCLEOTIDE SEQUENCE [LARGE SCALE GENOMIC DNA]</scope>
    <source>
        <strain evidence="2 4">SCRP249</strain>
        <strain evidence="3 5">SCRP333</strain>
    </source>
</reference>
<keyword evidence="5" id="KW-1185">Reference proteome</keyword>
<organism evidence="2 4">
    <name type="scientific">Phytophthora rubi</name>
    <dbReference type="NCBI Taxonomy" id="129364"/>
    <lineage>
        <taxon>Eukaryota</taxon>
        <taxon>Sar</taxon>
        <taxon>Stramenopiles</taxon>
        <taxon>Oomycota</taxon>
        <taxon>Peronosporomycetes</taxon>
        <taxon>Peronosporales</taxon>
        <taxon>Peronosporaceae</taxon>
        <taxon>Phytophthora</taxon>
    </lineage>
</organism>
<evidence type="ECO:0000313" key="5">
    <source>
        <dbReference type="Proteomes" id="UP000434957"/>
    </source>
</evidence>
<accession>A0A6A3IR47</accession>
<proteinExistence type="predicted"/>
<feature type="chain" id="PRO_5036379760" description="RxLR effector protein" evidence="1">
    <location>
        <begin position="21"/>
        <end position="51"/>
    </location>
</feature>
<protein>
    <recommendedName>
        <fullName evidence="6">RxLR effector protein</fullName>
    </recommendedName>
</protein>
<name>A0A6A3IR47_9STRA</name>
<keyword evidence="1" id="KW-0732">Signal</keyword>
<evidence type="ECO:0000313" key="4">
    <source>
        <dbReference type="Proteomes" id="UP000429607"/>
    </source>
</evidence>
<sequence length="51" mass="5794">MRVATLASCCLFAALVRWRGWPLCGRAWPRLRQLSSLWTTSFVITASPRLS</sequence>
<evidence type="ECO:0000313" key="3">
    <source>
        <dbReference type="EMBL" id="KAE9315230.1"/>
    </source>
</evidence>
<dbReference type="Proteomes" id="UP000434957">
    <property type="component" value="Unassembled WGS sequence"/>
</dbReference>
<evidence type="ECO:0000256" key="1">
    <source>
        <dbReference type="SAM" id="SignalP"/>
    </source>
</evidence>
<dbReference type="AlphaFoldDB" id="A0A6A3IR47"/>
<dbReference type="EMBL" id="QXFT01001572">
    <property type="protein sequence ID" value="KAE9315230.1"/>
    <property type="molecule type" value="Genomic_DNA"/>
</dbReference>
<dbReference type="Proteomes" id="UP000429607">
    <property type="component" value="Unassembled WGS sequence"/>
</dbReference>
<feature type="signal peptide" evidence="1">
    <location>
        <begin position="1"/>
        <end position="20"/>
    </location>
</feature>
<dbReference type="EMBL" id="QXFV01002853">
    <property type="protein sequence ID" value="KAE8982614.1"/>
    <property type="molecule type" value="Genomic_DNA"/>
</dbReference>
<comment type="caution">
    <text evidence="2">The sequence shown here is derived from an EMBL/GenBank/DDBJ whole genome shotgun (WGS) entry which is preliminary data.</text>
</comment>
<evidence type="ECO:0000313" key="2">
    <source>
        <dbReference type="EMBL" id="KAE8982614.1"/>
    </source>
</evidence>